<comment type="similarity">
    <text evidence="2 7 8">In the C-terminal section; belongs to the purine/pyrimidine phosphoribosyltransferase family.</text>
</comment>
<comment type="cofactor">
    <cofactor evidence="7 11">
        <name>[4Fe-4S] cluster</name>
        <dbReference type="ChEBI" id="CHEBI:49883"/>
    </cofactor>
    <text evidence="7 11">Binds 1 [4Fe-4S] cluster per subunit.</text>
</comment>
<evidence type="ECO:0000256" key="10">
    <source>
        <dbReference type="PIRSR" id="PIRSR000485-2"/>
    </source>
</evidence>
<gene>
    <name evidence="7 13" type="primary">purF</name>
    <name evidence="13" type="ORF">TISLANDTSLP1_14490</name>
</gene>
<dbReference type="HAMAP" id="MF_01931">
    <property type="entry name" value="PurF"/>
    <property type="match status" value="1"/>
</dbReference>
<evidence type="ECO:0000256" key="11">
    <source>
        <dbReference type="PIRSR" id="PIRSR000485-3"/>
    </source>
</evidence>
<dbReference type="CDD" id="cd06223">
    <property type="entry name" value="PRTases_typeI"/>
    <property type="match status" value="1"/>
</dbReference>
<keyword evidence="7 10" id="KW-0460">Magnesium</keyword>
<dbReference type="Gene3D" id="3.60.20.10">
    <property type="entry name" value="Glutamine Phosphoribosylpyrophosphate, subunit 1, domain 1"/>
    <property type="match status" value="1"/>
</dbReference>
<dbReference type="GO" id="GO:0004044">
    <property type="term" value="F:amidophosphoribosyltransferase activity"/>
    <property type="evidence" value="ECO:0007669"/>
    <property type="project" value="UniProtKB-UniRule"/>
</dbReference>
<dbReference type="PIRSF" id="PIRSF000485">
    <property type="entry name" value="Amd_phspho_trans"/>
    <property type="match status" value="1"/>
</dbReference>
<keyword evidence="4 7" id="KW-0808">Transferase</keyword>
<dbReference type="Gene3D" id="3.40.50.2020">
    <property type="match status" value="1"/>
</dbReference>
<keyword evidence="7 11" id="KW-0408">Iron</keyword>
<proteinExistence type="inferred from homology"/>
<comment type="pathway">
    <text evidence="1 7 8">Purine metabolism; IMP biosynthesis via de novo pathway; N(1)-(5-phospho-D-ribosyl)glycinamide from 5-phospho-alpha-D-ribose 1-diphosphate: step 1/2.</text>
</comment>
<dbReference type="PANTHER" id="PTHR11907">
    <property type="entry name" value="AMIDOPHOSPHORIBOSYLTRANSFERASE"/>
    <property type="match status" value="1"/>
</dbReference>
<dbReference type="Proteomes" id="UP001144297">
    <property type="component" value="Unassembled WGS sequence"/>
</dbReference>
<evidence type="ECO:0000256" key="1">
    <source>
        <dbReference type="ARBA" id="ARBA00005209"/>
    </source>
</evidence>
<dbReference type="GO" id="GO:0009113">
    <property type="term" value="P:purine nucleobase biosynthetic process"/>
    <property type="evidence" value="ECO:0007669"/>
    <property type="project" value="UniProtKB-UniRule"/>
</dbReference>
<evidence type="ECO:0000256" key="3">
    <source>
        <dbReference type="ARBA" id="ARBA00022676"/>
    </source>
</evidence>
<keyword evidence="7" id="KW-0004">4Fe-4S</keyword>
<evidence type="ECO:0000256" key="6">
    <source>
        <dbReference type="ARBA" id="ARBA00022962"/>
    </source>
</evidence>
<dbReference type="InterPro" id="IPR035584">
    <property type="entry name" value="PurF_N"/>
</dbReference>
<dbReference type="InterPro" id="IPR029057">
    <property type="entry name" value="PRTase-like"/>
</dbReference>
<organism evidence="13 14">
    <name type="scientific">Thermodesulfovibrio yellowstonii</name>
    <dbReference type="NCBI Taxonomy" id="28262"/>
    <lineage>
        <taxon>Bacteria</taxon>
        <taxon>Pseudomonadati</taxon>
        <taxon>Nitrospirota</taxon>
        <taxon>Thermodesulfovibrionia</taxon>
        <taxon>Thermodesulfovibrionales</taxon>
        <taxon>Thermodesulfovibrionaceae</taxon>
        <taxon>Thermodesulfovibrio</taxon>
    </lineage>
</organism>
<keyword evidence="5 7" id="KW-0658">Purine biosynthesis</keyword>
<dbReference type="Pfam" id="PF13537">
    <property type="entry name" value="GATase_7"/>
    <property type="match status" value="1"/>
</dbReference>
<evidence type="ECO:0000313" key="13">
    <source>
        <dbReference type="EMBL" id="GLI53756.1"/>
    </source>
</evidence>
<dbReference type="EC" id="2.4.2.14" evidence="7"/>
<dbReference type="SUPFAM" id="SSF56235">
    <property type="entry name" value="N-terminal nucleophile aminohydrolases (Ntn hydrolases)"/>
    <property type="match status" value="1"/>
</dbReference>
<evidence type="ECO:0000313" key="14">
    <source>
        <dbReference type="Proteomes" id="UP001144297"/>
    </source>
</evidence>
<dbReference type="GO" id="GO:0000287">
    <property type="term" value="F:magnesium ion binding"/>
    <property type="evidence" value="ECO:0007669"/>
    <property type="project" value="UniProtKB-UniRule"/>
</dbReference>
<comment type="function">
    <text evidence="7">Catalyzes the formation of phosphoribosylamine from phosphoribosylpyrophosphate (PRPP) and glutamine.</text>
</comment>
<dbReference type="InterPro" id="IPR005854">
    <property type="entry name" value="PurF"/>
</dbReference>
<dbReference type="NCBIfam" id="TIGR01134">
    <property type="entry name" value="purF"/>
    <property type="match status" value="1"/>
</dbReference>
<keyword evidence="7 11" id="KW-0411">Iron-sulfur</keyword>
<keyword evidence="7 10" id="KW-0479">Metal-binding</keyword>
<keyword evidence="3 7" id="KW-0328">Glycosyltransferase</keyword>
<evidence type="ECO:0000259" key="12">
    <source>
        <dbReference type="PROSITE" id="PS51278"/>
    </source>
</evidence>
<feature type="domain" description="Glutamine amidotransferase type-2" evidence="12">
    <location>
        <begin position="14"/>
        <end position="232"/>
    </location>
</feature>
<evidence type="ECO:0000256" key="2">
    <source>
        <dbReference type="ARBA" id="ARBA00010138"/>
    </source>
</evidence>
<dbReference type="GO" id="GO:0051539">
    <property type="term" value="F:4 iron, 4 sulfur cluster binding"/>
    <property type="evidence" value="ECO:0007669"/>
    <property type="project" value="UniProtKB-KW"/>
</dbReference>
<sequence>MNNNNLFHNIHEECGVFGIFGHPEAANLTYLGLYALQHRGQEGAGICSSDGTKLFLEKSLGLVADIFNEKVIKKLPGHIAIGHNRYSTTGSSTIENVQPLMATYSLGSIAIAHNGNLIDIDPLKQRLERDGAIFQSTSDSEIILHLIARAKSGEPRERIANAVRQISGAFSLLLMTETELIAIRDPYGIRPLALGQIKDSYVVASETCAFDLIGANYIRDINPGEMLIINENGLNSIKIFNSVKPAHCVFEFIYFARPDSYIFDHICVNTIRKELGRQLAREHAVEADLVIPVPDSGVPAALGYAEESGIPFEFGLIRNHYVGRTFIEPKQSIRHFGVKVKLNPVRDALRGKRVIVIDDSIVRGTTSKKIVKMLRELGGAKEVHMRISSPPTIGPCFYGIDTPTRQELIASSHKIEEIRKYTTADSLGYLSIEGLKKVIPNSDIYCMACFNCKYPIEFQSKKVSQLELFE</sequence>
<dbReference type="EMBL" id="BSDX01000001">
    <property type="protein sequence ID" value="GLI53756.1"/>
    <property type="molecule type" value="Genomic_DNA"/>
</dbReference>
<feature type="active site" description="Nucleophile" evidence="7 9">
    <location>
        <position position="14"/>
    </location>
</feature>
<evidence type="ECO:0000256" key="9">
    <source>
        <dbReference type="PIRSR" id="PIRSR000485-1"/>
    </source>
</evidence>
<feature type="binding site" evidence="7 11">
    <location>
        <position position="248"/>
    </location>
    <ligand>
        <name>[4Fe-4S] cluster</name>
        <dbReference type="ChEBI" id="CHEBI:49883"/>
    </ligand>
</feature>
<dbReference type="InterPro" id="IPR029055">
    <property type="entry name" value="Ntn_hydrolases_N"/>
</dbReference>
<comment type="catalytic activity">
    <reaction evidence="7 8">
        <text>5-phospho-beta-D-ribosylamine + L-glutamate + diphosphate = 5-phospho-alpha-D-ribose 1-diphosphate + L-glutamine + H2O</text>
        <dbReference type="Rhea" id="RHEA:14905"/>
        <dbReference type="ChEBI" id="CHEBI:15377"/>
        <dbReference type="ChEBI" id="CHEBI:29985"/>
        <dbReference type="ChEBI" id="CHEBI:33019"/>
        <dbReference type="ChEBI" id="CHEBI:58017"/>
        <dbReference type="ChEBI" id="CHEBI:58359"/>
        <dbReference type="ChEBI" id="CHEBI:58681"/>
        <dbReference type="EC" id="2.4.2.14"/>
    </reaction>
</comment>
<evidence type="ECO:0000256" key="7">
    <source>
        <dbReference type="HAMAP-Rule" id="MF_01931"/>
    </source>
</evidence>
<accession>A0A9W6GH28</accession>
<feature type="binding site" evidence="7 10">
    <location>
        <position position="358"/>
    </location>
    <ligand>
        <name>Mg(2+)</name>
        <dbReference type="ChEBI" id="CHEBI:18420"/>
    </ligand>
</feature>
<dbReference type="GO" id="GO:0006189">
    <property type="term" value="P:'de novo' IMP biosynthetic process"/>
    <property type="evidence" value="ECO:0007669"/>
    <property type="project" value="UniProtKB-UniRule"/>
</dbReference>
<dbReference type="CDD" id="cd00715">
    <property type="entry name" value="GPATase_N"/>
    <property type="match status" value="1"/>
</dbReference>
<dbReference type="PROSITE" id="PS51278">
    <property type="entry name" value="GATASE_TYPE_2"/>
    <property type="match status" value="1"/>
</dbReference>
<evidence type="ECO:0000256" key="8">
    <source>
        <dbReference type="PIRNR" id="PIRNR000485"/>
    </source>
</evidence>
<keyword evidence="14" id="KW-1185">Reference proteome</keyword>
<comment type="cofactor">
    <cofactor evidence="7 10">
        <name>Mg(2+)</name>
        <dbReference type="ChEBI" id="CHEBI:18420"/>
    </cofactor>
    <text evidence="7 10">Binds 1 Mg(2+) ion per subunit.</text>
</comment>
<dbReference type="InterPro" id="IPR017932">
    <property type="entry name" value="GATase_2_dom"/>
</dbReference>
<dbReference type="InterPro" id="IPR000836">
    <property type="entry name" value="PRTase_dom"/>
</dbReference>
<feature type="binding site" evidence="7 11">
    <location>
        <position position="446"/>
    </location>
    <ligand>
        <name>[4Fe-4S] cluster</name>
        <dbReference type="ChEBI" id="CHEBI:49883"/>
    </ligand>
</feature>
<feature type="binding site" evidence="7 10">
    <location>
        <position position="296"/>
    </location>
    <ligand>
        <name>Mg(2+)</name>
        <dbReference type="ChEBI" id="CHEBI:18420"/>
    </ligand>
</feature>
<evidence type="ECO:0000256" key="5">
    <source>
        <dbReference type="ARBA" id="ARBA00022755"/>
    </source>
</evidence>
<comment type="caution">
    <text evidence="13">The sequence shown here is derived from an EMBL/GenBank/DDBJ whole genome shotgun (WGS) entry which is preliminary data.</text>
</comment>
<evidence type="ECO:0000256" key="4">
    <source>
        <dbReference type="ARBA" id="ARBA00022679"/>
    </source>
</evidence>
<keyword evidence="6 7" id="KW-0315">Glutamine amidotransferase</keyword>
<protein>
    <recommendedName>
        <fullName evidence="7">Amidophosphoribosyltransferase</fullName>
        <shortName evidence="7">ATase</shortName>
        <ecNumber evidence="7">2.4.2.14</ecNumber>
    </recommendedName>
    <alternativeName>
        <fullName evidence="7">Glutamine phosphoribosylpyrophosphate amidotransferase</fullName>
        <shortName evidence="7">GPATase</shortName>
    </alternativeName>
</protein>
<reference evidence="13" key="1">
    <citation type="submission" date="2022-12" db="EMBL/GenBank/DDBJ databases">
        <title>Reference genome sequencing for broad-spectrum identification of bacterial and archaeal isolates by mass spectrometry.</title>
        <authorList>
            <person name="Sekiguchi Y."/>
            <person name="Tourlousse D.M."/>
        </authorList>
    </citation>
    <scope>NUCLEOTIDE SEQUENCE</scope>
    <source>
        <strain evidence="13">TSL-P1</strain>
    </source>
</reference>
<dbReference type="AlphaFoldDB" id="A0A9W6GH28"/>
<name>A0A9W6GH28_9BACT</name>
<dbReference type="SUPFAM" id="SSF53271">
    <property type="entry name" value="PRTase-like"/>
    <property type="match status" value="1"/>
</dbReference>
<feature type="binding site" evidence="7 10">
    <location>
        <position position="359"/>
    </location>
    <ligand>
        <name>Mg(2+)</name>
        <dbReference type="ChEBI" id="CHEBI:18420"/>
    </ligand>
</feature>
<feature type="binding site" evidence="7 11">
    <location>
        <position position="396"/>
    </location>
    <ligand>
        <name>[4Fe-4S] cluster</name>
        <dbReference type="ChEBI" id="CHEBI:49883"/>
    </ligand>
</feature>
<feature type="binding site" evidence="7 11">
    <location>
        <position position="449"/>
    </location>
    <ligand>
        <name>[4Fe-4S] cluster</name>
        <dbReference type="ChEBI" id="CHEBI:49883"/>
    </ligand>
</feature>